<proteinExistence type="predicted"/>
<reference evidence="1" key="1">
    <citation type="submission" date="2020-11" db="EMBL/GenBank/DDBJ databases">
        <authorList>
            <person name="Tran Van P."/>
        </authorList>
    </citation>
    <scope>NUCLEOTIDE SEQUENCE</scope>
</reference>
<protein>
    <submittedName>
        <fullName evidence="1">Uncharacterized protein</fullName>
    </submittedName>
</protein>
<dbReference type="Proteomes" id="UP000728032">
    <property type="component" value="Unassembled WGS sequence"/>
</dbReference>
<keyword evidence="2" id="KW-1185">Reference proteome</keyword>
<gene>
    <name evidence="1" type="ORF">ONB1V03_LOCUS22510</name>
</gene>
<accession>A0A7R9MUJ4</accession>
<dbReference type="EMBL" id="OC965598">
    <property type="protein sequence ID" value="CAD7665958.1"/>
    <property type="molecule type" value="Genomic_DNA"/>
</dbReference>
<dbReference type="AlphaFoldDB" id="A0A7R9MUJ4"/>
<evidence type="ECO:0000313" key="2">
    <source>
        <dbReference type="Proteomes" id="UP000728032"/>
    </source>
</evidence>
<name>A0A7R9MUJ4_9ACAR</name>
<sequence length="73" mass="8777">MEVMRRHPMDKTSPEARITDYTVKIRNFLHHFLKVDPWVRIILNHSIEFEKIGCGENEDNQQWVDIKAEQNVE</sequence>
<organism evidence="1">
    <name type="scientific">Oppiella nova</name>
    <dbReference type="NCBI Taxonomy" id="334625"/>
    <lineage>
        <taxon>Eukaryota</taxon>
        <taxon>Metazoa</taxon>
        <taxon>Ecdysozoa</taxon>
        <taxon>Arthropoda</taxon>
        <taxon>Chelicerata</taxon>
        <taxon>Arachnida</taxon>
        <taxon>Acari</taxon>
        <taxon>Acariformes</taxon>
        <taxon>Sarcoptiformes</taxon>
        <taxon>Oribatida</taxon>
        <taxon>Brachypylina</taxon>
        <taxon>Oppioidea</taxon>
        <taxon>Oppiidae</taxon>
        <taxon>Oppiella</taxon>
    </lineage>
</organism>
<evidence type="ECO:0000313" key="1">
    <source>
        <dbReference type="EMBL" id="CAD7665958.1"/>
    </source>
</evidence>
<dbReference type="EMBL" id="CAJPVJ010050773">
    <property type="protein sequence ID" value="CAG2183089.1"/>
    <property type="molecule type" value="Genomic_DNA"/>
</dbReference>
<dbReference type="OrthoDB" id="441444at2759"/>